<dbReference type="KEGG" id="maqu:Maq22A_2p41535"/>
<evidence type="ECO:0000313" key="8">
    <source>
        <dbReference type="Proteomes" id="UP000061432"/>
    </source>
</evidence>
<evidence type="ECO:0000256" key="4">
    <source>
        <dbReference type="ARBA" id="ARBA00022840"/>
    </source>
</evidence>
<organism evidence="7 8">
    <name type="scientific">Methylobacterium aquaticum</name>
    <dbReference type="NCBI Taxonomy" id="270351"/>
    <lineage>
        <taxon>Bacteria</taxon>
        <taxon>Pseudomonadati</taxon>
        <taxon>Pseudomonadota</taxon>
        <taxon>Alphaproteobacteria</taxon>
        <taxon>Hyphomicrobiales</taxon>
        <taxon>Methylobacteriaceae</taxon>
        <taxon>Methylobacterium</taxon>
    </lineage>
</organism>
<evidence type="ECO:0000256" key="5">
    <source>
        <dbReference type="ARBA" id="ARBA00022970"/>
    </source>
</evidence>
<dbReference type="Pfam" id="PF00005">
    <property type="entry name" value="ABC_tran"/>
    <property type="match status" value="1"/>
</dbReference>
<accession>A0A0C6G216</accession>
<gene>
    <name evidence="7" type="primary">livF</name>
    <name evidence="7" type="ORF">Maq22A_2p41535</name>
</gene>
<evidence type="ECO:0000259" key="6">
    <source>
        <dbReference type="PROSITE" id="PS50893"/>
    </source>
</evidence>
<dbReference type="GO" id="GO:0015658">
    <property type="term" value="F:branched-chain amino acid transmembrane transporter activity"/>
    <property type="evidence" value="ECO:0007669"/>
    <property type="project" value="TreeGrafter"/>
</dbReference>
<keyword evidence="3" id="KW-0547">Nucleotide-binding</keyword>
<dbReference type="PROSITE" id="PS00211">
    <property type="entry name" value="ABC_TRANSPORTER_1"/>
    <property type="match status" value="1"/>
</dbReference>
<dbReference type="GO" id="GO:0015807">
    <property type="term" value="P:L-amino acid transport"/>
    <property type="evidence" value="ECO:0007669"/>
    <property type="project" value="TreeGrafter"/>
</dbReference>
<dbReference type="RefSeq" id="WP_060851146.1">
    <property type="nucleotide sequence ID" value="NZ_AP014706.1"/>
</dbReference>
<comment type="similarity">
    <text evidence="1">Belongs to the ABC transporter superfamily.</text>
</comment>
<dbReference type="Gene3D" id="3.40.50.300">
    <property type="entry name" value="P-loop containing nucleotide triphosphate hydrolases"/>
    <property type="match status" value="1"/>
</dbReference>
<dbReference type="PROSITE" id="PS50893">
    <property type="entry name" value="ABC_TRANSPORTER_2"/>
    <property type="match status" value="1"/>
</dbReference>
<evidence type="ECO:0000313" key="7">
    <source>
        <dbReference type="EMBL" id="BAQ50075.1"/>
    </source>
</evidence>
<dbReference type="SUPFAM" id="SSF52540">
    <property type="entry name" value="P-loop containing nucleoside triphosphate hydrolases"/>
    <property type="match status" value="1"/>
</dbReference>
<dbReference type="PANTHER" id="PTHR43820">
    <property type="entry name" value="HIGH-AFFINITY BRANCHED-CHAIN AMINO ACID TRANSPORT ATP-BINDING PROTEIN LIVF"/>
    <property type="match status" value="1"/>
</dbReference>
<dbReference type="InterPro" id="IPR017871">
    <property type="entry name" value="ABC_transporter-like_CS"/>
</dbReference>
<dbReference type="GO" id="GO:0005524">
    <property type="term" value="F:ATP binding"/>
    <property type="evidence" value="ECO:0007669"/>
    <property type="project" value="UniProtKB-KW"/>
</dbReference>
<keyword evidence="7" id="KW-0614">Plasmid</keyword>
<dbReference type="OrthoDB" id="9776369at2"/>
<reference evidence="7 8" key="1">
    <citation type="journal article" date="2015" name="Genome Announc.">
        <title>Complete Genome Sequence of Methylobacterium aquaticum Strain 22A, Isolated from Racomitrium japonicum Moss.</title>
        <authorList>
            <person name="Tani A."/>
            <person name="Ogura Y."/>
            <person name="Hayashi T."/>
            <person name="Kimbara K."/>
        </authorList>
    </citation>
    <scope>NUCLEOTIDE SEQUENCE [LARGE SCALE GENOMIC DNA]</scope>
    <source>
        <strain evidence="7 8">MA-22A</strain>
        <plasmid evidence="8">Plasmid pMaq22A_2p DNA</plasmid>
    </source>
</reference>
<geneLocation type="plasmid" evidence="8">
    <name>pMaq22A_2p DNA</name>
</geneLocation>
<dbReference type="SMART" id="SM00382">
    <property type="entry name" value="AAA"/>
    <property type="match status" value="1"/>
</dbReference>
<dbReference type="GO" id="GO:0016887">
    <property type="term" value="F:ATP hydrolysis activity"/>
    <property type="evidence" value="ECO:0007669"/>
    <property type="project" value="InterPro"/>
</dbReference>
<dbReference type="InterPro" id="IPR003439">
    <property type="entry name" value="ABC_transporter-like_ATP-bd"/>
</dbReference>
<sequence length="227" mass="23913">MLEIRSLSAGYGTLTALDAVSARLEPGGRLGVFGHNGAGKTTLLRCIVGAHAAHAGEVVFDGKPVLPGNVPATIRRGIAFVPQGHNVFPNLTVADNLATAGLLFDGKFAGEVLKIFPLLEERRGQRACSLSGGEQQMLALGMALMTQPKWLLLDEPSTGLAPVIVRNVMSQLAKVNAAFGTGLIIVEQNVPATLKVVEHGLILKSGRTVFSGEAATLAAKPDLWEWF</sequence>
<dbReference type="PANTHER" id="PTHR43820:SF4">
    <property type="entry name" value="HIGH-AFFINITY BRANCHED-CHAIN AMINO ACID TRANSPORT ATP-BINDING PROTEIN LIVF"/>
    <property type="match status" value="1"/>
</dbReference>
<dbReference type="Proteomes" id="UP000061432">
    <property type="component" value="Plasmid pMaq22A_2p"/>
</dbReference>
<keyword evidence="5" id="KW-0029">Amino-acid transport</keyword>
<dbReference type="AlphaFoldDB" id="A0A0C6G216"/>
<keyword evidence="4" id="KW-0067">ATP-binding</keyword>
<keyword evidence="2" id="KW-0813">Transport</keyword>
<dbReference type="PATRIC" id="fig|270351.10.peg.7223"/>
<reference evidence="8" key="2">
    <citation type="submission" date="2015-01" db="EMBL/GenBank/DDBJ databases">
        <title>Complete genome sequence of Methylobacterium aquaticum strain 22A.</title>
        <authorList>
            <person name="Tani A."/>
            <person name="Ogura Y."/>
            <person name="Hayashi T."/>
        </authorList>
    </citation>
    <scope>NUCLEOTIDE SEQUENCE [LARGE SCALE GENOMIC DNA]</scope>
    <source>
        <strain evidence="8">MA-22A</strain>
        <plasmid evidence="8">Plasmid pMaq22A_2p DNA</plasmid>
    </source>
</reference>
<dbReference type="InterPro" id="IPR027417">
    <property type="entry name" value="P-loop_NTPase"/>
</dbReference>
<dbReference type="InterPro" id="IPR052156">
    <property type="entry name" value="BCAA_Transport_ATP-bd_LivF"/>
</dbReference>
<feature type="domain" description="ABC transporter" evidence="6">
    <location>
        <begin position="2"/>
        <end position="227"/>
    </location>
</feature>
<evidence type="ECO:0000256" key="2">
    <source>
        <dbReference type="ARBA" id="ARBA00022448"/>
    </source>
</evidence>
<dbReference type="EMBL" id="AP014706">
    <property type="protein sequence ID" value="BAQ50075.1"/>
    <property type="molecule type" value="Genomic_DNA"/>
</dbReference>
<name>A0A0C6G216_9HYPH</name>
<evidence type="ECO:0000256" key="3">
    <source>
        <dbReference type="ARBA" id="ARBA00022741"/>
    </source>
</evidence>
<protein>
    <submittedName>
        <fullName evidence="7">ABC transporter</fullName>
    </submittedName>
</protein>
<proteinExistence type="inferred from homology"/>
<evidence type="ECO:0000256" key="1">
    <source>
        <dbReference type="ARBA" id="ARBA00005417"/>
    </source>
</evidence>
<dbReference type="CDD" id="cd03224">
    <property type="entry name" value="ABC_TM1139_LivF_branched"/>
    <property type="match status" value="1"/>
</dbReference>
<dbReference type="InterPro" id="IPR003593">
    <property type="entry name" value="AAA+_ATPase"/>
</dbReference>